<name>A0AAV2SUF2_MEGNR</name>
<proteinExistence type="predicted"/>
<comment type="caution">
    <text evidence="1">The sequence shown here is derived from an EMBL/GenBank/DDBJ whole genome shotgun (WGS) entry which is preliminary data.</text>
</comment>
<dbReference type="EMBL" id="CAXKWB010133634">
    <property type="protein sequence ID" value="CAL4243389.1"/>
    <property type="molecule type" value="Genomic_DNA"/>
</dbReference>
<sequence>MYVKPGHEEALRRVGVRPPAKVPHKVQEELEPKFDELYETCEPIDGRELFVASQVVPVTRVKNGKHHYRLCINYKNTINDHLMAEPHVGIFQNPVSLWSILYIRFGVYNHYLA</sequence>
<gene>
    <name evidence="1" type="ORF">MNOR_LOCUS40853</name>
</gene>
<organism evidence="1 2">
    <name type="scientific">Meganyctiphanes norvegica</name>
    <name type="common">Northern krill</name>
    <name type="synonym">Thysanopoda norvegica</name>
    <dbReference type="NCBI Taxonomy" id="48144"/>
    <lineage>
        <taxon>Eukaryota</taxon>
        <taxon>Metazoa</taxon>
        <taxon>Ecdysozoa</taxon>
        <taxon>Arthropoda</taxon>
        <taxon>Crustacea</taxon>
        <taxon>Multicrustacea</taxon>
        <taxon>Malacostraca</taxon>
        <taxon>Eumalacostraca</taxon>
        <taxon>Eucarida</taxon>
        <taxon>Euphausiacea</taxon>
        <taxon>Euphausiidae</taxon>
        <taxon>Meganyctiphanes</taxon>
    </lineage>
</organism>
<keyword evidence="2" id="KW-1185">Reference proteome</keyword>
<reference evidence="1 2" key="1">
    <citation type="submission" date="2024-05" db="EMBL/GenBank/DDBJ databases">
        <authorList>
            <person name="Wallberg A."/>
        </authorList>
    </citation>
    <scope>NUCLEOTIDE SEQUENCE [LARGE SCALE GENOMIC DNA]</scope>
</reference>
<evidence type="ECO:0000313" key="2">
    <source>
        <dbReference type="Proteomes" id="UP001497623"/>
    </source>
</evidence>
<evidence type="ECO:0000313" key="1">
    <source>
        <dbReference type="EMBL" id="CAL4243389.1"/>
    </source>
</evidence>
<dbReference type="Proteomes" id="UP001497623">
    <property type="component" value="Unassembled WGS sequence"/>
</dbReference>
<dbReference type="AlphaFoldDB" id="A0AAV2SUF2"/>
<protein>
    <submittedName>
        <fullName evidence="1">Uncharacterized protein</fullName>
    </submittedName>
</protein>
<accession>A0AAV2SUF2</accession>